<sequence>MKGSKGFAIGFTIFILLLFAVQLNMPGRFSWEPTFANKDRNPFGCYVFDSIMAQSLPQGYCVTKKTLYQISTGREKRNVLIVTDKFQPDANDLKAIRRMAARGAKVMIVAGGNSTYTADSLMRDSIGAVFKGFPYFSINGLKQKIKSDMEHALDTIYWQQNDRVYGKGAYTTYSMMTESHVGNLTALSFDTLATSRTHLNPLAIRRSLGKGEVILVATPLLFTNYGVLDDNTTGYVFRLMSQIADRRVIRTTAYMKTAEELEAEQSPLRVFLKKPPLRTALYLALAVIALMIIFGARRRQRIIPVVEPPQNRSLEFVQLIGTLYHQKKDHSDIVRKKFGFFADELRRLLLVDVTDKTADNHTFDIIAQRTGMSRHEVADIVTDIRRVADGEMEATEYGVRLYIDNMNMIIEKIS</sequence>
<proteinExistence type="predicted"/>
<keyword evidence="1" id="KW-0812">Transmembrane</keyword>
<dbReference type="RefSeq" id="WP_172174166.1">
    <property type="nucleotide sequence ID" value="NZ_CASGIA010000049.1"/>
</dbReference>
<keyword evidence="1" id="KW-0472">Membrane</keyword>
<feature type="domain" description="DUF4350" evidence="2">
    <location>
        <begin position="38"/>
        <end position="239"/>
    </location>
</feature>
<feature type="transmembrane region" description="Helical" evidence="1">
    <location>
        <begin position="279"/>
        <end position="296"/>
    </location>
</feature>
<dbReference type="EMBL" id="JABKKE010000015">
    <property type="protein sequence ID" value="NPE14549.1"/>
    <property type="molecule type" value="Genomic_DNA"/>
</dbReference>
<evidence type="ECO:0000313" key="3">
    <source>
        <dbReference type="EMBL" id="NPE14549.1"/>
    </source>
</evidence>
<accession>A0ABX2AUZ2</accession>
<keyword evidence="1" id="KW-1133">Transmembrane helix</keyword>
<name>A0ABX2AUZ2_9BACT</name>
<reference evidence="3 4" key="1">
    <citation type="submission" date="2020-05" db="EMBL/GenBank/DDBJ databases">
        <title>Distinct polysaccharide utilization as determinants for interspecies competition between intestinal Prevotella spp.</title>
        <authorList>
            <person name="Galvez E.J.C."/>
            <person name="Iljazovic A."/>
            <person name="Strowig T."/>
        </authorList>
    </citation>
    <scope>NUCLEOTIDE SEQUENCE [LARGE SCALE GENOMIC DNA]</scope>
    <source>
        <strain evidence="3 4">PROD</strain>
    </source>
</reference>
<protein>
    <submittedName>
        <fullName evidence="3">DUF4350 domain-containing protein</fullName>
    </submittedName>
</protein>
<keyword evidence="4" id="KW-1185">Reference proteome</keyword>
<dbReference type="Proteomes" id="UP001193734">
    <property type="component" value="Unassembled WGS sequence"/>
</dbReference>
<dbReference type="InterPro" id="IPR025646">
    <property type="entry name" value="DUF4350"/>
</dbReference>
<evidence type="ECO:0000259" key="2">
    <source>
        <dbReference type="Pfam" id="PF14258"/>
    </source>
</evidence>
<dbReference type="GeneID" id="82157992"/>
<organism evidence="3 4">
    <name type="scientific">Xylanibacter rodentium</name>
    <dbReference type="NCBI Taxonomy" id="2736289"/>
    <lineage>
        <taxon>Bacteria</taxon>
        <taxon>Pseudomonadati</taxon>
        <taxon>Bacteroidota</taxon>
        <taxon>Bacteroidia</taxon>
        <taxon>Bacteroidales</taxon>
        <taxon>Prevotellaceae</taxon>
        <taxon>Xylanibacter</taxon>
    </lineage>
</organism>
<gene>
    <name evidence="3" type="ORF">HPS55_09480</name>
</gene>
<comment type="caution">
    <text evidence="3">The sequence shown here is derived from an EMBL/GenBank/DDBJ whole genome shotgun (WGS) entry which is preliminary data.</text>
</comment>
<evidence type="ECO:0000256" key="1">
    <source>
        <dbReference type="SAM" id="Phobius"/>
    </source>
</evidence>
<dbReference type="Pfam" id="PF14258">
    <property type="entry name" value="DUF4350"/>
    <property type="match status" value="1"/>
</dbReference>
<evidence type="ECO:0000313" key="4">
    <source>
        <dbReference type="Proteomes" id="UP001193734"/>
    </source>
</evidence>